<protein>
    <recommendedName>
        <fullName evidence="3">Esterase family protein</fullName>
    </recommendedName>
</protein>
<dbReference type="RefSeq" id="WP_136529323.1">
    <property type="nucleotide sequence ID" value="NZ_STGX01000005.1"/>
</dbReference>
<dbReference type="AlphaFoldDB" id="A0A4S8PGE7"/>
<dbReference type="EMBL" id="STGX01000005">
    <property type="protein sequence ID" value="THV29580.1"/>
    <property type="molecule type" value="Genomic_DNA"/>
</dbReference>
<proteinExistence type="predicted"/>
<gene>
    <name evidence="1" type="ORF">E9998_08765</name>
</gene>
<dbReference type="SUPFAM" id="SSF53474">
    <property type="entry name" value="alpha/beta-Hydrolases"/>
    <property type="match status" value="1"/>
</dbReference>
<dbReference type="OrthoDB" id="184858at2"/>
<dbReference type="InterPro" id="IPR050583">
    <property type="entry name" value="Mycobacterial_A85_antigen"/>
</dbReference>
<dbReference type="Gene3D" id="3.40.50.1820">
    <property type="entry name" value="alpha/beta hydrolase"/>
    <property type="match status" value="1"/>
</dbReference>
<dbReference type="Pfam" id="PF00756">
    <property type="entry name" value="Esterase"/>
    <property type="match status" value="1"/>
</dbReference>
<organism evidence="1 2">
    <name type="scientific">Glycomyces paridis</name>
    <dbReference type="NCBI Taxonomy" id="2126555"/>
    <lineage>
        <taxon>Bacteria</taxon>
        <taxon>Bacillati</taxon>
        <taxon>Actinomycetota</taxon>
        <taxon>Actinomycetes</taxon>
        <taxon>Glycomycetales</taxon>
        <taxon>Glycomycetaceae</taxon>
        <taxon>Glycomyces</taxon>
    </lineage>
</organism>
<comment type="caution">
    <text evidence="1">The sequence shown here is derived from an EMBL/GenBank/DDBJ whole genome shotgun (WGS) entry which is preliminary data.</text>
</comment>
<name>A0A4S8PGE7_9ACTN</name>
<dbReference type="PANTHER" id="PTHR48098:SF1">
    <property type="entry name" value="DIACYLGLYCEROL ACYLTRANSFERASE_MYCOLYLTRANSFERASE AG85A"/>
    <property type="match status" value="1"/>
</dbReference>
<dbReference type="Proteomes" id="UP000305792">
    <property type="component" value="Unassembled WGS sequence"/>
</dbReference>
<dbReference type="GO" id="GO:0016747">
    <property type="term" value="F:acyltransferase activity, transferring groups other than amino-acyl groups"/>
    <property type="evidence" value="ECO:0007669"/>
    <property type="project" value="TreeGrafter"/>
</dbReference>
<accession>A0A4S8PGE7</accession>
<evidence type="ECO:0000313" key="1">
    <source>
        <dbReference type="EMBL" id="THV29580.1"/>
    </source>
</evidence>
<dbReference type="InterPro" id="IPR029058">
    <property type="entry name" value="AB_hydrolase_fold"/>
</dbReference>
<dbReference type="PANTHER" id="PTHR48098">
    <property type="entry name" value="ENTEROCHELIN ESTERASE-RELATED"/>
    <property type="match status" value="1"/>
</dbReference>
<keyword evidence="2" id="KW-1185">Reference proteome</keyword>
<evidence type="ECO:0000313" key="2">
    <source>
        <dbReference type="Proteomes" id="UP000305792"/>
    </source>
</evidence>
<evidence type="ECO:0008006" key="3">
    <source>
        <dbReference type="Google" id="ProtNLM"/>
    </source>
</evidence>
<reference evidence="1 2" key="1">
    <citation type="journal article" date="2018" name="Int. J. Syst. Evol. Microbiol.">
        <title>Glycomyces paridis sp. nov., isolated from the medicinal plant Paris polyphylla.</title>
        <authorList>
            <person name="Fang X.M."/>
            <person name="Bai J.L."/>
            <person name="Su J."/>
            <person name="Zhao L.L."/>
            <person name="Liu H.Y."/>
            <person name="Ma B.P."/>
            <person name="Zhang Y.Q."/>
            <person name="Yu L.Y."/>
        </authorList>
    </citation>
    <scope>NUCLEOTIDE SEQUENCE [LARGE SCALE GENOMIC DNA]</scope>
    <source>
        <strain evidence="1 2">CPCC 204357</strain>
    </source>
</reference>
<sequence>MHSEPAWSTFTVAGDTLHRRGAIVPMVVVMADGNGVDFPTEITTRIAPTAGERYHVSADPAQRALAGLSMGSGQTLSTLWAHPGAFAYIGAMSAFGVPPEGTDIDAVNAGTALIRVYSGDRQDFTYVPTLHLIAAMEDRGVVHEFAPVIPGPHGWDVWQRSLIDLLPRLFTSA</sequence>
<dbReference type="InterPro" id="IPR000801">
    <property type="entry name" value="Esterase-like"/>
</dbReference>